<organism evidence="1 2">
    <name type="scientific">Edwardsiella phage pEt-SU</name>
    <dbReference type="NCBI Taxonomy" id="2562142"/>
    <lineage>
        <taxon>Viruses</taxon>
        <taxon>Duplodnaviria</taxon>
        <taxon>Heunggongvirae</taxon>
        <taxon>Uroviricota</taxon>
        <taxon>Caudoviricetes</taxon>
        <taxon>Chimalliviridae</taxon>
        <taxon>Petsuvirus</taxon>
        <taxon>Petsuvirus pEtSU</taxon>
    </lineage>
</organism>
<dbReference type="EMBL" id="MK689364">
    <property type="protein sequence ID" value="QBZ70715.1"/>
    <property type="molecule type" value="Genomic_DNA"/>
</dbReference>
<keyword evidence="2" id="KW-1185">Reference proteome</keyword>
<name>A0A4D6DWN2_9CAUD</name>
<accession>A0A4D6DWN2</accession>
<gene>
    <name evidence="1" type="ORF">pETSU_134</name>
</gene>
<sequence length="1488" mass="161743">MNTTTDVASSPASRELVTVLPRNFVLDGETLIVDALVVYKNGTGTPKAINVATPFLSGTNVRPGRVMPTKSIYEPSTGTYHFEIPVLVDKTKGMEYTFDFNLTVDGVEQQVRLGDVIPVPAYSMKSIGVEFEGDKLVAGFEVTSRDGNEIFVATAKPQILVGLTNRTANGPEVVQKGNQVFLKWNANINNSAEQIFIASGLLNIGTDTAGYSVAFQSKAVSIESSEIKFNAKELELVFNLSDACEGPFSIPTMTLKENGKAVQVVASAPVVIGRQVSIRLVRTVPTRNKIEYTVTGGIVLGGNYKRMLPFEFETTDFVKANLLPSPKIEVENISHSYTNGVEKAVFRFTLNNDERTPLINVDGLRLDAPSDLSTRNTVDYNPTTGVLTVLRSVSTVTGLLTTRGKIMAYDYSDEIIEGEFHSSIAIEEDVYRPARSVGATFNPIVYAGGDTDVGITIPVCMANGEAPLNAKISSVLNFSNLDVTNLVNRHVYNDNGTISFQIAGTSLANMVGKVYSLSVVIDVDTPNGLSSIPVYVEYSPTQRSGKPELVLNGTSNMDEGRQVALTYSLVNITPDFGQDFFVSNDTIEGLRNTVVRYIHSEQVIVITGTAPDDIDHFPYSGHVVLKSKTSEYQVDLTVPGGIYSKPGKAEPVSSHYNDGIVELSWIFRDGMGLVPANIVVNKSSWAISENLGGPVGAPRYNSQNGILTQGFKSLEGNVDSVYSVKAKFQFPIPDANVYWLDSVFNHKKSDRAVRIIGVTQDGVIVDTDSMTATVFYELNIPEDVTYHDLRISGMIHHNDSVPSGIISHNFTADRLVVTVGISPAKINIDFVADFRLDITGPNARGHAETVITTEKSVNKFTIIDAAYHKEGFVRFYGKAPGVDVGRLGHVVKSVSNDVTNYPPTVTCDITTGLIFIDYPVKSNEFVGRTYAVEGAIDLGDVQEQYKAHMSIKAIKPMYNNFILTQGGSTVDYKQGVMKINFTIEAFGTAGFGIPQETSIKVVAKDGQFLTNEEVVYELDPATGKGFYLVKIHDRSSVRYPNAELKVLITSPNVANNYNGTITGFSGQDNTCEIISIRHIPNKGEVVFRAGVGYGYPTVTRPAFVNFLSGFQYAEGIEGGVTPHGVEYDKATGILEFRVKGNARPIGDVLYSGISMLGVVDGKGKSGQIPVNIHVVTRDNNEARQLTTELIGVDSQPGRSQFTVRLGYADYLYPPTAPDLSCSAPNVSIEYDKVKGLAHVTIAGNIYPTYASSVSGILYITDELSSVSISGNRDNVMTRLTLVDSNGPEGITQLAHQWVANGILFSLTARKQGKKPVQVDLVENLKGLSFNIENADLSYDYQSGIISVFVPTTKPKFAALAIRGKLVVALDGEQYQAEIDSGMIYPEGITHIVSCGFNKETNRVTASWIIYGVDGQHPAKVNLGTKDEWTNVSNLNTPRPTKEQYNPETGIYYAEFAPSQRITGQRVFKANGVLTTGKENIPVSFNVVL</sequence>
<evidence type="ECO:0000313" key="1">
    <source>
        <dbReference type="EMBL" id="QBZ70715.1"/>
    </source>
</evidence>
<dbReference type="Proteomes" id="UP000297195">
    <property type="component" value="Segment"/>
</dbReference>
<evidence type="ECO:0000313" key="2">
    <source>
        <dbReference type="Proteomes" id="UP000297195"/>
    </source>
</evidence>
<proteinExistence type="predicted"/>
<protein>
    <submittedName>
        <fullName evidence="1">Uncharacterized protein</fullName>
    </submittedName>
</protein>
<reference evidence="1 2" key="1">
    <citation type="submission" date="2019-03" db="EMBL/GenBank/DDBJ databases">
        <authorList>
            <person name="Kim S.G."/>
            <person name="Park S.C."/>
        </authorList>
    </citation>
    <scope>NUCLEOTIDE SEQUENCE [LARGE SCALE GENOMIC DNA]</scope>
</reference>